<dbReference type="InterPro" id="IPR036882">
    <property type="entry name" value="Alba-like_dom_sf"/>
</dbReference>
<dbReference type="EMBL" id="HBJA01113737">
    <property type="protein sequence ID" value="CAE0827989.1"/>
    <property type="molecule type" value="Transcribed_RNA"/>
</dbReference>
<dbReference type="GO" id="GO:0003676">
    <property type="term" value="F:nucleic acid binding"/>
    <property type="evidence" value="ECO:0007669"/>
    <property type="project" value="InterPro"/>
</dbReference>
<organism evidence="1">
    <name type="scientific">Eutreptiella gymnastica</name>
    <dbReference type="NCBI Taxonomy" id="73025"/>
    <lineage>
        <taxon>Eukaryota</taxon>
        <taxon>Discoba</taxon>
        <taxon>Euglenozoa</taxon>
        <taxon>Euglenida</taxon>
        <taxon>Spirocuta</taxon>
        <taxon>Euglenophyceae</taxon>
        <taxon>Eutreptiales</taxon>
        <taxon>Eutreptiaceae</taxon>
        <taxon>Eutreptiella</taxon>
    </lineage>
</organism>
<proteinExistence type="predicted"/>
<name>A0A7S4LGK4_9EUGL</name>
<accession>A0A7S4LGK4</accession>
<sequence length="601" mass="66457">MAARDRPKLANYLAQETYTVDTRDHEDHTFCGIMFDVHCRTTRPVEYLEIQSLWVRGDLGPMKVFATPDGFCDEDKAYDELNNAVHKDPECWTLLFEKTLAESIDVLQELPLSTPIQLQPNKTYGFYIHSSLPGDRGLVYDNQRGKVTHSDQYLQVLPGLAHVSYKPFSPNGPWRRGRAWRANRQFVGRITYGVKWTLWNPEVHDRFPSGFQRLVDFMTWCHADPDSSIHPFPWDVLLYIVNMCRWDWGAAFQPAEEEPEHTDVSLAGISILNEDEIFEEVDDAQLVVDSTNQMAGIAGDTKFLYDDGACPPDVTIIRHEDFYFAKSYLARCNYSATFLDWTETGSNLLIEGLTDEQFQTGTRLEFGQGGCFLEILGKLEASPSLNKVCLGLMDVLSIGWRCGARCRVLRGGLLSVGQDVYVRSPALSPASSPTLCPAASQTSACVPAPGETTATPAATCSATPLPLLSALEKASIEAPASTSSAANVHSADQPIGDLIKVTSKSTVVSLIELVLNMMRDGKAEVTLTGFGYMTTKLADVIQRMQQKEGLVQIKSVQTCLSERRTSQLLVCIGKGTDFEALVAALPEQTAELIEAGDVSAW</sequence>
<reference evidence="1" key="1">
    <citation type="submission" date="2021-01" db="EMBL/GenBank/DDBJ databases">
        <authorList>
            <person name="Corre E."/>
            <person name="Pelletier E."/>
            <person name="Niang G."/>
            <person name="Scheremetjew M."/>
            <person name="Finn R."/>
            <person name="Kale V."/>
            <person name="Holt S."/>
            <person name="Cochrane G."/>
            <person name="Meng A."/>
            <person name="Brown T."/>
            <person name="Cohen L."/>
        </authorList>
    </citation>
    <scope>NUCLEOTIDE SEQUENCE</scope>
    <source>
        <strain evidence="1">CCMP1594</strain>
    </source>
</reference>
<dbReference type="Gene3D" id="2.40.33.20">
    <property type="entry name" value="PK beta-barrel domain-like"/>
    <property type="match status" value="1"/>
</dbReference>
<dbReference type="SUPFAM" id="SSF50800">
    <property type="entry name" value="PK beta-barrel domain-like"/>
    <property type="match status" value="1"/>
</dbReference>
<dbReference type="AlphaFoldDB" id="A0A7S4LGK4"/>
<protein>
    <submittedName>
        <fullName evidence="1">Uncharacterized protein</fullName>
    </submittedName>
</protein>
<dbReference type="SUPFAM" id="SSF82704">
    <property type="entry name" value="AlbA-like"/>
    <property type="match status" value="1"/>
</dbReference>
<evidence type="ECO:0000313" key="1">
    <source>
        <dbReference type="EMBL" id="CAE0827989.1"/>
    </source>
</evidence>
<gene>
    <name evidence="1" type="ORF">EGYM00163_LOCUS39252</name>
</gene>
<dbReference type="InterPro" id="IPR011037">
    <property type="entry name" value="Pyrv_Knase-like_insert_dom_sf"/>
</dbReference>